<organism evidence="3 4">
    <name type="scientific">Halomarinibacterium sedimenti</name>
    <dbReference type="NCBI Taxonomy" id="2857106"/>
    <lineage>
        <taxon>Bacteria</taxon>
        <taxon>Pseudomonadati</taxon>
        <taxon>Bacteroidota</taxon>
        <taxon>Flavobacteriia</taxon>
        <taxon>Flavobacteriales</taxon>
        <taxon>Flavobacteriaceae</taxon>
        <taxon>Halomarinibacterium</taxon>
    </lineage>
</organism>
<name>A0A9X1JZT8_9FLAO</name>
<dbReference type="AlphaFoldDB" id="A0A9X1JZT8"/>
<keyword evidence="4" id="KW-1185">Reference proteome</keyword>
<protein>
    <submittedName>
        <fullName evidence="3">Uncharacterized protein</fullName>
    </submittedName>
</protein>
<keyword evidence="2" id="KW-1133">Transmembrane helix</keyword>
<evidence type="ECO:0000256" key="1">
    <source>
        <dbReference type="SAM" id="MobiDB-lite"/>
    </source>
</evidence>
<proteinExistence type="predicted"/>
<reference evidence="3" key="1">
    <citation type="submission" date="2021-07" db="EMBL/GenBank/DDBJ databases">
        <title>Aureisphaera sp. CAU 1614 isolated from sea sediment.</title>
        <authorList>
            <person name="Kim W."/>
        </authorList>
    </citation>
    <scope>NUCLEOTIDE SEQUENCE</scope>
    <source>
        <strain evidence="3">CAU 1614</strain>
    </source>
</reference>
<feature type="region of interest" description="Disordered" evidence="1">
    <location>
        <begin position="144"/>
        <end position="173"/>
    </location>
</feature>
<evidence type="ECO:0000256" key="2">
    <source>
        <dbReference type="SAM" id="Phobius"/>
    </source>
</evidence>
<feature type="compositionally biased region" description="Basic and acidic residues" evidence="1">
    <location>
        <begin position="161"/>
        <end position="173"/>
    </location>
</feature>
<feature type="transmembrane region" description="Helical" evidence="2">
    <location>
        <begin position="85"/>
        <end position="109"/>
    </location>
</feature>
<gene>
    <name evidence="3" type="ORF">KXJ69_11860</name>
</gene>
<keyword evidence="2" id="KW-0472">Membrane</keyword>
<dbReference type="Proteomes" id="UP001138686">
    <property type="component" value="Unassembled WGS sequence"/>
</dbReference>
<feature type="transmembrane region" description="Helical" evidence="2">
    <location>
        <begin position="57"/>
        <end position="79"/>
    </location>
</feature>
<comment type="caution">
    <text evidence="3">The sequence shown here is derived from an EMBL/GenBank/DDBJ whole genome shotgun (WGS) entry which is preliminary data.</text>
</comment>
<accession>A0A9X1JZT8</accession>
<dbReference type="EMBL" id="JAHWDP010000005">
    <property type="protein sequence ID" value="MBW2938807.1"/>
    <property type="molecule type" value="Genomic_DNA"/>
</dbReference>
<evidence type="ECO:0000313" key="3">
    <source>
        <dbReference type="EMBL" id="MBW2938807.1"/>
    </source>
</evidence>
<sequence length="173" mass="20095">MTIEVIVFIMTILFGIVIYVRESKNNRLYRFFNKLMHSKELQMKDDNHKGFVYQQPFLLRLVWMTLLFLLVAVILNFIIPFQIFQIQYVATAIVGTLIGTYVAAAFFGASKGLQKENIKEAIEKGKDFVEELAEDKKDTIEVEAKEVPEKLEEQNEPNQKSARDRLKDKGMIK</sequence>
<feature type="transmembrane region" description="Helical" evidence="2">
    <location>
        <begin position="6"/>
        <end position="22"/>
    </location>
</feature>
<feature type="compositionally biased region" description="Basic and acidic residues" evidence="1">
    <location>
        <begin position="144"/>
        <end position="153"/>
    </location>
</feature>
<keyword evidence="2" id="KW-0812">Transmembrane</keyword>
<evidence type="ECO:0000313" key="4">
    <source>
        <dbReference type="Proteomes" id="UP001138686"/>
    </source>
</evidence>